<dbReference type="EMBL" id="JBHUOF010000004">
    <property type="protein sequence ID" value="MFD2798479.1"/>
    <property type="molecule type" value="Genomic_DNA"/>
</dbReference>
<sequence length="561" mass="60383">MGATAMAASGPGTGRFDQPRSGFAPESVTLTPSSPEEAGLDPRPIRDAERQLRAWTASDAVEGHPLYSGGAGILVHNGMIVGRFAAGGAVRFDRDGRALPANRQVPVRDNTIFDMASVTKLFTSIAVMQLVERGAVQLSSPVARYLPAFGANGKGSVTVEQLLTHTSGLPATVNLWEDYPDRRSRIGAVLSIEPETEPGSEYTYSDLNLITLGELVGRVTGKPLDRVVREGITQPLGMRDTGFNPPPSKLPRIAATEFQTEPDRGMIRGVVHDENAWALDGVAGHAGIFSTVRDMAVLAQALLNGGVYDGARILSEDSVRAMIRNHNEEFPGDAHGLGFELNERWYMGGLSSPVTAGHTGYAGTSFVIDPMSRSAAILLTNRVHPTREWGSVNPAREIWATGLSRALAVRPKAGRDSWFSGLGNDGTATLTTRSLGARNRDVTAEFNAFVDTETTDTLVLESTTNGSNWGTVPMSVRGPGAPTEPVRELRGSGHRSWWTVRAQIPPGENVTLRWRFTTDGNYTGRGVHIDGIRVSDGSRVILDAERRPETINAQGFVLRTR</sequence>
<keyword evidence="1 4" id="KW-0378">Hydrolase</keyword>
<feature type="region of interest" description="Disordered" evidence="2">
    <location>
        <begin position="462"/>
        <end position="489"/>
    </location>
</feature>
<dbReference type="InterPro" id="IPR050789">
    <property type="entry name" value="Diverse_Enzym_Activities"/>
</dbReference>
<dbReference type="RefSeq" id="WP_377389335.1">
    <property type="nucleotide sequence ID" value="NZ_JBHSAN010000017.1"/>
</dbReference>
<protein>
    <submittedName>
        <fullName evidence="4">Serine hydrolase</fullName>
    </submittedName>
</protein>
<dbReference type="InterPro" id="IPR001466">
    <property type="entry name" value="Beta-lactam-related"/>
</dbReference>
<dbReference type="Gene3D" id="2.60.120.260">
    <property type="entry name" value="Galactose-binding domain-like"/>
    <property type="match status" value="1"/>
</dbReference>
<reference evidence="5" key="1">
    <citation type="journal article" date="2019" name="Int. J. Syst. Evol. Microbiol.">
        <title>The Global Catalogue of Microorganisms (GCM) 10K type strain sequencing project: providing services to taxonomists for standard genome sequencing and annotation.</title>
        <authorList>
            <consortium name="The Broad Institute Genomics Platform"/>
            <consortium name="The Broad Institute Genome Sequencing Center for Infectious Disease"/>
            <person name="Wu L."/>
            <person name="Ma J."/>
        </authorList>
    </citation>
    <scope>NUCLEOTIDE SEQUENCE [LARGE SCALE GENOMIC DNA]</scope>
    <source>
        <strain evidence="5">IBRC-M 10906</strain>
    </source>
</reference>
<dbReference type="PANTHER" id="PTHR43283">
    <property type="entry name" value="BETA-LACTAMASE-RELATED"/>
    <property type="match status" value="1"/>
</dbReference>
<proteinExistence type="predicted"/>
<evidence type="ECO:0000256" key="2">
    <source>
        <dbReference type="SAM" id="MobiDB-lite"/>
    </source>
</evidence>
<gene>
    <name evidence="4" type="ORF">ACFS2C_03630</name>
</gene>
<dbReference type="Pfam" id="PF20773">
    <property type="entry name" value="InhA-like_MAM"/>
    <property type="match status" value="1"/>
</dbReference>
<organism evidence="4 5">
    <name type="scientific">Prauserella oleivorans</name>
    <dbReference type="NCBI Taxonomy" id="1478153"/>
    <lineage>
        <taxon>Bacteria</taxon>
        <taxon>Bacillati</taxon>
        <taxon>Actinomycetota</taxon>
        <taxon>Actinomycetes</taxon>
        <taxon>Pseudonocardiales</taxon>
        <taxon>Pseudonocardiaceae</taxon>
        <taxon>Prauserella</taxon>
    </lineage>
</organism>
<dbReference type="GO" id="GO:0016787">
    <property type="term" value="F:hydrolase activity"/>
    <property type="evidence" value="ECO:0007669"/>
    <property type="project" value="UniProtKB-KW"/>
</dbReference>
<dbReference type="Proteomes" id="UP001597478">
    <property type="component" value="Unassembled WGS sequence"/>
</dbReference>
<feature type="domain" description="Beta-lactamase-related" evidence="3">
    <location>
        <begin position="87"/>
        <end position="393"/>
    </location>
</feature>
<name>A0ABW5W5N6_9PSEU</name>
<evidence type="ECO:0000259" key="3">
    <source>
        <dbReference type="Pfam" id="PF00144"/>
    </source>
</evidence>
<evidence type="ECO:0000313" key="4">
    <source>
        <dbReference type="EMBL" id="MFD2798479.1"/>
    </source>
</evidence>
<dbReference type="Gene3D" id="3.40.710.10">
    <property type="entry name" value="DD-peptidase/beta-lactamase superfamily"/>
    <property type="match status" value="1"/>
</dbReference>
<dbReference type="InterPro" id="IPR012338">
    <property type="entry name" value="Beta-lactam/transpept-like"/>
</dbReference>
<dbReference type="Pfam" id="PF00144">
    <property type="entry name" value="Beta-lactamase"/>
    <property type="match status" value="1"/>
</dbReference>
<keyword evidence="5" id="KW-1185">Reference proteome</keyword>
<evidence type="ECO:0000313" key="5">
    <source>
        <dbReference type="Proteomes" id="UP001597478"/>
    </source>
</evidence>
<dbReference type="SUPFAM" id="SSF56601">
    <property type="entry name" value="beta-lactamase/transpeptidase-like"/>
    <property type="match status" value="1"/>
</dbReference>
<evidence type="ECO:0000256" key="1">
    <source>
        <dbReference type="ARBA" id="ARBA00022801"/>
    </source>
</evidence>
<feature type="region of interest" description="Disordered" evidence="2">
    <location>
        <begin position="1"/>
        <end position="43"/>
    </location>
</feature>
<comment type="caution">
    <text evidence="4">The sequence shown here is derived from an EMBL/GenBank/DDBJ whole genome shotgun (WGS) entry which is preliminary data.</text>
</comment>
<dbReference type="PANTHER" id="PTHR43283:SF11">
    <property type="entry name" value="BETA-LACTAMASE-RELATED DOMAIN-CONTAINING PROTEIN"/>
    <property type="match status" value="1"/>
</dbReference>
<accession>A0ABW5W5N6</accession>